<name>A0AAJ7E865_PAPXU</name>
<dbReference type="AlphaFoldDB" id="A0AAJ7E865"/>
<evidence type="ECO:0000313" key="1">
    <source>
        <dbReference type="RefSeq" id="XP_013166727.1"/>
    </source>
</evidence>
<reference evidence="1" key="1">
    <citation type="submission" date="2025-08" db="UniProtKB">
        <authorList>
            <consortium name="RefSeq"/>
        </authorList>
    </citation>
    <scope>IDENTIFICATION</scope>
</reference>
<sequence>MFYERLFIMISVNNETILFFSLTATSIREIKFISTIVRSNLSKCTMLSCFDYTIQIALFTIHAVNSLSILNSHGYAMENSGSEAEVTSLLSSKSYVPKDRDLPKTLVKNIENDGTYILSKLSDEQLIKLLSEQPTKNEYYLSDLIKLAVGNTAKDDNKMIPDLGKSKVHDNMLNNGFEMQSNFKNRFRTIEKPTIGKAQSAYFRLENKEVDPYHVKNEADYAAFQKINNLLYSRPQVDELSEEDEEKKELLFDVLVAQLKSLCCKKSKKKRKNKKQYLSQFLPRAPISKMYAEDLKPPQLLNEYMFLIMNEEVRGNGSEELISVDPESLEKNSSVLLLGPITTPLTDNQLKTVMTRISNELSKQEYVPLLQQLAEGSVSSGHLNLLKNVMHSPLTRRYIKPHRCNHQSKLAKVYGGPKWIICTGYLNINTPSLYD</sequence>
<gene>
    <name evidence="1" type="primary">LOC106117150</name>
</gene>
<organism evidence="1">
    <name type="scientific">Papilio xuthus</name>
    <name type="common">Asian swallowtail butterfly</name>
    <dbReference type="NCBI Taxonomy" id="66420"/>
    <lineage>
        <taxon>Eukaryota</taxon>
        <taxon>Metazoa</taxon>
        <taxon>Ecdysozoa</taxon>
        <taxon>Arthropoda</taxon>
        <taxon>Hexapoda</taxon>
        <taxon>Insecta</taxon>
        <taxon>Pterygota</taxon>
        <taxon>Neoptera</taxon>
        <taxon>Endopterygota</taxon>
        <taxon>Lepidoptera</taxon>
        <taxon>Glossata</taxon>
        <taxon>Ditrysia</taxon>
        <taxon>Papilionoidea</taxon>
        <taxon>Papilionidae</taxon>
        <taxon>Papilioninae</taxon>
        <taxon>Papilio</taxon>
    </lineage>
</organism>
<accession>A0AAJ7E865</accession>
<dbReference type="GeneID" id="106117150"/>
<dbReference type="Proteomes" id="UP000694872">
    <property type="component" value="Unplaced"/>
</dbReference>
<dbReference type="RefSeq" id="XP_013166727.1">
    <property type="nucleotide sequence ID" value="XM_013311273.1"/>
</dbReference>
<proteinExistence type="predicted"/>
<dbReference type="KEGG" id="pxu:106117150"/>
<protein>
    <submittedName>
        <fullName evidence="1">Uncharacterized protein LOC106117150</fullName>
    </submittedName>
</protein>